<accession>A0A3P8DL19</accession>
<sequence>MWLRTSNRLRRRRPATHTVMGNTCRGREFEDQRMPPTVPGPVDRRSGDLRAVTSLGADCTSPTACADPVSGPYKRLDRGRRRCRDAHTPSPSYCQPGESAENPRQMDAFY</sequence>
<evidence type="ECO:0000313" key="2">
    <source>
        <dbReference type="EMBL" id="VDP01369.1"/>
    </source>
</evidence>
<reference evidence="4" key="2">
    <citation type="submission" date="2019-09" db="UniProtKB">
        <authorList>
            <consortium name="WormBaseParasite"/>
        </authorList>
    </citation>
    <scope>IDENTIFICATION</scope>
</reference>
<dbReference type="WBParaSite" id="HPBE_0001495901-mRNA-1">
    <property type="protein sequence ID" value="HPBE_0001495901-mRNA-1"/>
    <property type="gene ID" value="HPBE_0001495901"/>
</dbReference>
<protein>
    <submittedName>
        <fullName evidence="2 4">Uncharacterized protein</fullName>
    </submittedName>
</protein>
<reference evidence="2 3" key="1">
    <citation type="submission" date="2018-11" db="EMBL/GenBank/DDBJ databases">
        <authorList>
            <consortium name="Pathogen Informatics"/>
        </authorList>
    </citation>
    <scope>NUCLEOTIDE SEQUENCE [LARGE SCALE GENOMIC DNA]</scope>
</reference>
<evidence type="ECO:0000313" key="3">
    <source>
        <dbReference type="Proteomes" id="UP000050761"/>
    </source>
</evidence>
<organism evidence="3 4">
    <name type="scientific">Heligmosomoides polygyrus</name>
    <name type="common">Parasitic roundworm</name>
    <dbReference type="NCBI Taxonomy" id="6339"/>
    <lineage>
        <taxon>Eukaryota</taxon>
        <taxon>Metazoa</taxon>
        <taxon>Ecdysozoa</taxon>
        <taxon>Nematoda</taxon>
        <taxon>Chromadorea</taxon>
        <taxon>Rhabditida</taxon>
        <taxon>Rhabditina</taxon>
        <taxon>Rhabditomorpha</taxon>
        <taxon>Strongyloidea</taxon>
        <taxon>Heligmosomidae</taxon>
        <taxon>Heligmosomoides</taxon>
    </lineage>
</organism>
<dbReference type="AlphaFoldDB" id="A0A183G1A8"/>
<feature type="region of interest" description="Disordered" evidence="1">
    <location>
        <begin position="70"/>
        <end position="110"/>
    </location>
</feature>
<dbReference type="Proteomes" id="UP000050761">
    <property type="component" value="Unassembled WGS sequence"/>
</dbReference>
<accession>A0A183G1A8</accession>
<name>A0A183G1A8_HELPZ</name>
<keyword evidence="3" id="KW-1185">Reference proteome</keyword>
<proteinExistence type="predicted"/>
<dbReference type="EMBL" id="UZAH01028626">
    <property type="protein sequence ID" value="VDP01369.1"/>
    <property type="molecule type" value="Genomic_DNA"/>
</dbReference>
<gene>
    <name evidence="2" type="ORF">HPBE_LOCUS14960</name>
</gene>
<evidence type="ECO:0000313" key="4">
    <source>
        <dbReference type="WBParaSite" id="HPBE_0001495901-mRNA-1"/>
    </source>
</evidence>
<evidence type="ECO:0000256" key="1">
    <source>
        <dbReference type="SAM" id="MobiDB-lite"/>
    </source>
</evidence>